<name>A0ABM0Z230_CAMSA</name>
<dbReference type="Gene3D" id="3.90.70.10">
    <property type="entry name" value="Cysteine proteinases"/>
    <property type="match status" value="1"/>
</dbReference>
<organism evidence="3 4">
    <name type="scientific">Camelina sativa</name>
    <name type="common">False flax</name>
    <name type="synonym">Myagrum sativum</name>
    <dbReference type="NCBI Taxonomy" id="90675"/>
    <lineage>
        <taxon>Eukaryota</taxon>
        <taxon>Viridiplantae</taxon>
        <taxon>Streptophyta</taxon>
        <taxon>Embryophyta</taxon>
        <taxon>Tracheophyta</taxon>
        <taxon>Spermatophyta</taxon>
        <taxon>Magnoliopsida</taxon>
        <taxon>eudicotyledons</taxon>
        <taxon>Gunneridae</taxon>
        <taxon>Pentapetalae</taxon>
        <taxon>rosids</taxon>
        <taxon>malvids</taxon>
        <taxon>Brassicales</taxon>
        <taxon>Brassicaceae</taxon>
        <taxon>Camelineae</taxon>
        <taxon>Camelina</taxon>
    </lineage>
</organism>
<protein>
    <submittedName>
        <fullName evidence="4">Uncharacterized protein LOC104785767 isoform X1</fullName>
    </submittedName>
</protein>
<dbReference type="Pfam" id="PF00112">
    <property type="entry name" value="Peptidase_C1"/>
    <property type="match status" value="1"/>
</dbReference>
<keyword evidence="3" id="KW-1185">Reference proteome</keyword>
<reference evidence="3" key="1">
    <citation type="journal article" date="2014" name="Nat. Commun.">
        <title>The emerging biofuel crop Camelina sativa retains a highly undifferentiated hexaploid genome structure.</title>
        <authorList>
            <person name="Kagale S."/>
            <person name="Koh C."/>
            <person name="Nixon J."/>
            <person name="Bollina V."/>
            <person name="Clarke W.E."/>
            <person name="Tuteja R."/>
            <person name="Spillane C."/>
            <person name="Robinson S.J."/>
            <person name="Links M.G."/>
            <person name="Clarke C."/>
            <person name="Higgins E.E."/>
            <person name="Huebert T."/>
            <person name="Sharpe A.G."/>
            <person name="Parkin I.A."/>
        </authorList>
    </citation>
    <scope>NUCLEOTIDE SEQUENCE [LARGE SCALE GENOMIC DNA]</scope>
    <source>
        <strain evidence="3">cv. DH55</strain>
    </source>
</reference>
<feature type="domain" description="Peptidase C1A papain C-terminal" evidence="2">
    <location>
        <begin position="41"/>
        <end position="220"/>
    </location>
</feature>
<dbReference type="RefSeq" id="XP_010509335.1">
    <property type="nucleotide sequence ID" value="XM_010511033.1"/>
</dbReference>
<accession>A0ABM0Z230</accession>
<evidence type="ECO:0000259" key="2">
    <source>
        <dbReference type="Pfam" id="PF00112"/>
    </source>
</evidence>
<proteinExistence type="predicted"/>
<feature type="compositionally biased region" description="Basic residues" evidence="1">
    <location>
        <begin position="1"/>
        <end position="12"/>
    </location>
</feature>
<feature type="region of interest" description="Disordered" evidence="1">
    <location>
        <begin position="1"/>
        <end position="26"/>
    </location>
</feature>
<evidence type="ECO:0000313" key="4">
    <source>
        <dbReference type="RefSeq" id="XP_010509335.1"/>
    </source>
</evidence>
<dbReference type="Proteomes" id="UP000694864">
    <property type="component" value="Chromosome 5"/>
</dbReference>
<evidence type="ECO:0000256" key="1">
    <source>
        <dbReference type="SAM" id="MobiDB-lite"/>
    </source>
</evidence>
<evidence type="ECO:0000313" key="3">
    <source>
        <dbReference type="Proteomes" id="UP000694864"/>
    </source>
</evidence>
<gene>
    <name evidence="4" type="primary">LOC104785767</name>
</gene>
<dbReference type="SUPFAM" id="SSF54001">
    <property type="entry name" value="Cysteine proteinases"/>
    <property type="match status" value="1"/>
</dbReference>
<dbReference type="InterPro" id="IPR000668">
    <property type="entry name" value="Peptidase_C1A_C"/>
</dbReference>
<dbReference type="InterPro" id="IPR038765">
    <property type="entry name" value="Papain-like_cys_pep_sf"/>
</dbReference>
<dbReference type="GeneID" id="104785767"/>
<sequence>MRRTTPKSRGKAHVTDMTPSERPKDLPENFPIEFSWELPQKNKMVLLEIIHQGSMGYCWTISYNRMIGAHLYIHGKVRVLLRLSAKHLYAHIKEKFSNGFLKNYNGLKIFLKDDGLIREEDCKCVLVNREGEYSSLACDKVKGRKTFKILEFKVVEGKNIDETEIIRLLKTIGLIAVEIEVTQAYSTDYVDMYYGAPKNSLKYNHIVLLTKYATDSNGISYF</sequence>
<reference evidence="4" key="2">
    <citation type="submission" date="2025-08" db="UniProtKB">
        <authorList>
            <consortium name="RefSeq"/>
        </authorList>
    </citation>
    <scope>IDENTIFICATION</scope>
    <source>
        <tissue evidence="4">Leaf</tissue>
    </source>
</reference>